<dbReference type="Gene3D" id="2.40.70.10">
    <property type="entry name" value="Acid Proteases"/>
    <property type="match status" value="1"/>
</dbReference>
<dbReference type="PROSITE" id="PS50175">
    <property type="entry name" value="ASP_PROT_RETROV"/>
    <property type="match status" value="1"/>
</dbReference>
<evidence type="ECO:0000313" key="3">
    <source>
        <dbReference type="EMBL" id="VDH98642.1"/>
    </source>
</evidence>
<name>A0A8B6C2J9_MYTGA</name>
<keyword evidence="1" id="KW-0378">Hydrolase</keyword>
<evidence type="ECO:0000259" key="2">
    <source>
        <dbReference type="PROSITE" id="PS50175"/>
    </source>
</evidence>
<dbReference type="Pfam" id="PF13650">
    <property type="entry name" value="Asp_protease_2"/>
    <property type="match status" value="1"/>
</dbReference>
<dbReference type="SUPFAM" id="SSF50630">
    <property type="entry name" value="Acid proteases"/>
    <property type="match status" value="1"/>
</dbReference>
<dbReference type="GO" id="GO:0006508">
    <property type="term" value="P:proteolysis"/>
    <property type="evidence" value="ECO:0007669"/>
    <property type="project" value="InterPro"/>
</dbReference>
<dbReference type="OrthoDB" id="6784677at2759"/>
<keyword evidence="4" id="KW-1185">Reference proteome</keyword>
<evidence type="ECO:0000313" key="4">
    <source>
        <dbReference type="Proteomes" id="UP000596742"/>
    </source>
</evidence>
<dbReference type="Proteomes" id="UP000596742">
    <property type="component" value="Unassembled WGS sequence"/>
</dbReference>
<organism evidence="3 4">
    <name type="scientific">Mytilus galloprovincialis</name>
    <name type="common">Mediterranean mussel</name>
    <dbReference type="NCBI Taxonomy" id="29158"/>
    <lineage>
        <taxon>Eukaryota</taxon>
        <taxon>Metazoa</taxon>
        <taxon>Spiralia</taxon>
        <taxon>Lophotrochozoa</taxon>
        <taxon>Mollusca</taxon>
        <taxon>Bivalvia</taxon>
        <taxon>Autobranchia</taxon>
        <taxon>Pteriomorphia</taxon>
        <taxon>Mytilida</taxon>
        <taxon>Mytiloidea</taxon>
        <taxon>Mytilidae</taxon>
        <taxon>Mytilinae</taxon>
        <taxon>Mytilus</taxon>
    </lineage>
</organism>
<dbReference type="InterPro" id="IPR021109">
    <property type="entry name" value="Peptidase_aspartic_dom_sf"/>
</dbReference>
<protein>
    <recommendedName>
        <fullName evidence="2">Peptidase A2 domain-containing protein</fullName>
    </recommendedName>
</protein>
<sequence length="297" mass="33336">MTLQAPIQSCLLAIRFGDYSSLALIDTGSSISCINHSMLKNSKFSTLALEKPKITKIEGAGGAKHQVTGQITVEFSINKFSFTQTFYVIPALRQSMILGTDFLAKNRACIDWETNSLFLKDRSININFTEQPPGYARVSVKTVLSPNSVRNVPVKLSRTNKNELVLLEPTEEIYDLNVFPAKCLIQNIPGQVYIQILNVSDKEITLEIDLVVATVSTVEEASVFNLKKDNELDFIPNESVNINNENSNEEYKPPPIDFDLSKSVLTTEQKEIFQKFLAETSRCFCNYFKGARKNKCI</sequence>
<evidence type="ECO:0000256" key="1">
    <source>
        <dbReference type="ARBA" id="ARBA00022801"/>
    </source>
</evidence>
<comment type="caution">
    <text evidence="3">The sequence shown here is derived from an EMBL/GenBank/DDBJ whole genome shotgun (WGS) entry which is preliminary data.</text>
</comment>
<accession>A0A8B6C2J9</accession>
<gene>
    <name evidence="3" type="ORF">MGAL_10B032992</name>
</gene>
<dbReference type="CDD" id="cd00303">
    <property type="entry name" value="retropepsin_like"/>
    <property type="match status" value="1"/>
</dbReference>
<feature type="domain" description="Peptidase A2" evidence="2">
    <location>
        <begin position="21"/>
        <end position="102"/>
    </location>
</feature>
<dbReference type="AlphaFoldDB" id="A0A8B6C2J9"/>
<proteinExistence type="predicted"/>
<dbReference type="EMBL" id="UYJE01001033">
    <property type="protein sequence ID" value="VDH98642.1"/>
    <property type="molecule type" value="Genomic_DNA"/>
</dbReference>
<reference evidence="3" key="1">
    <citation type="submission" date="2018-11" db="EMBL/GenBank/DDBJ databases">
        <authorList>
            <person name="Alioto T."/>
            <person name="Alioto T."/>
        </authorList>
    </citation>
    <scope>NUCLEOTIDE SEQUENCE</scope>
</reference>
<dbReference type="InterPro" id="IPR001995">
    <property type="entry name" value="Peptidase_A2_cat"/>
</dbReference>
<dbReference type="GO" id="GO:0004190">
    <property type="term" value="F:aspartic-type endopeptidase activity"/>
    <property type="evidence" value="ECO:0007669"/>
    <property type="project" value="InterPro"/>
</dbReference>